<accession>A0A455T0E7</accession>
<proteinExistence type="predicted"/>
<feature type="transmembrane region" description="Helical" evidence="6">
    <location>
        <begin position="44"/>
        <end position="64"/>
    </location>
</feature>
<protein>
    <submittedName>
        <fullName evidence="7">Sugar ABC transporter permease</fullName>
    </submittedName>
</protein>
<feature type="transmembrane region" description="Helical" evidence="6">
    <location>
        <begin position="99"/>
        <end position="118"/>
    </location>
</feature>
<keyword evidence="4 6" id="KW-1133">Transmembrane helix</keyword>
<keyword evidence="5 6" id="KW-0472">Membrane</keyword>
<dbReference type="Pfam" id="PF02653">
    <property type="entry name" value="BPD_transp_2"/>
    <property type="match status" value="1"/>
</dbReference>
<evidence type="ECO:0000256" key="2">
    <source>
        <dbReference type="ARBA" id="ARBA00022475"/>
    </source>
</evidence>
<feature type="transmembrane region" description="Helical" evidence="6">
    <location>
        <begin position="70"/>
        <end position="92"/>
    </location>
</feature>
<feature type="transmembrane region" description="Helical" evidence="6">
    <location>
        <begin position="240"/>
        <end position="269"/>
    </location>
</feature>
<evidence type="ECO:0000256" key="6">
    <source>
        <dbReference type="SAM" id="Phobius"/>
    </source>
</evidence>
<dbReference type="PANTHER" id="PTHR43370">
    <property type="entry name" value="SUGAR ABC TRANSPORTER INTEGRAL MEMBRANE PROTEIN-RELATED"/>
    <property type="match status" value="1"/>
</dbReference>
<feature type="transmembrane region" description="Helical" evidence="6">
    <location>
        <begin position="159"/>
        <end position="181"/>
    </location>
</feature>
<evidence type="ECO:0000256" key="4">
    <source>
        <dbReference type="ARBA" id="ARBA00022989"/>
    </source>
</evidence>
<sequence length="318" mass="32913">MNVFWPIFFRVITSGDLWQASLQFAALLLLPALGGVISERSGVVNIAMEGMMLIGCYVGVAVTLASHNVLVGVLAAIIAGGLLALVHGVVSIHFKADQIISGIAINVAALGLTNYLNIVQTGGQGIPSLASSLRLPILNWGPLGQLPFIGQVLFQQNSVFYLTIVILLGMQFLLFRTNLGLRIRAVGEHPQAADTAGIPVRLLRYACVVTSGLLSGLAGAFLALGVAGTFNPNMTAGRGFIALAAVVFGKYTPLGAAGACLIFGLGLALSVRLQDTGIDSNLLATLPYILTIIALIGLVGRTVAPAADGVPYEPGSAE</sequence>
<gene>
    <name evidence="7" type="ORF">KTA_23020</name>
</gene>
<dbReference type="AlphaFoldDB" id="A0A455T0E7"/>
<dbReference type="CDD" id="cd06580">
    <property type="entry name" value="TM_PBP1_transp_TpRbsC_like"/>
    <property type="match status" value="1"/>
</dbReference>
<feature type="transmembrane region" description="Helical" evidence="6">
    <location>
        <begin position="202"/>
        <end position="228"/>
    </location>
</feature>
<dbReference type="GO" id="GO:0005886">
    <property type="term" value="C:plasma membrane"/>
    <property type="evidence" value="ECO:0007669"/>
    <property type="project" value="UniProtKB-SubCell"/>
</dbReference>
<evidence type="ECO:0000256" key="3">
    <source>
        <dbReference type="ARBA" id="ARBA00022692"/>
    </source>
</evidence>
<dbReference type="GO" id="GO:0022857">
    <property type="term" value="F:transmembrane transporter activity"/>
    <property type="evidence" value="ECO:0007669"/>
    <property type="project" value="InterPro"/>
</dbReference>
<comment type="subcellular location">
    <subcellularLocation>
        <location evidence="1">Cell membrane</location>
        <topology evidence="1">Multi-pass membrane protein</topology>
    </subcellularLocation>
</comment>
<reference evidence="7" key="1">
    <citation type="submission" date="2018-12" db="EMBL/GenBank/DDBJ databases">
        <title>Novel natural products biosynthetic potential of the class Ktedonobacteria.</title>
        <authorList>
            <person name="Zheng Y."/>
            <person name="Saitou A."/>
            <person name="Wang C.M."/>
            <person name="Toyoda A."/>
            <person name="Minakuchi Y."/>
            <person name="Sekiguchi Y."/>
            <person name="Ueda K."/>
            <person name="Takano H."/>
            <person name="Sakai Y."/>
            <person name="Yokota A."/>
            <person name="Yabe S."/>
        </authorList>
    </citation>
    <scope>NUCLEOTIDE SEQUENCE</scope>
    <source>
        <strain evidence="7">A3-2</strain>
    </source>
</reference>
<evidence type="ECO:0000256" key="5">
    <source>
        <dbReference type="ARBA" id="ARBA00023136"/>
    </source>
</evidence>
<feature type="transmembrane region" description="Helical" evidence="6">
    <location>
        <begin position="20"/>
        <end position="37"/>
    </location>
</feature>
<organism evidence="7">
    <name type="scientific">Thermogemmatispora argillosa</name>
    <dbReference type="NCBI Taxonomy" id="2045280"/>
    <lineage>
        <taxon>Bacteria</taxon>
        <taxon>Bacillati</taxon>
        <taxon>Chloroflexota</taxon>
        <taxon>Ktedonobacteria</taxon>
        <taxon>Thermogemmatisporales</taxon>
        <taxon>Thermogemmatisporaceae</taxon>
        <taxon>Thermogemmatispora</taxon>
    </lineage>
</organism>
<evidence type="ECO:0000256" key="1">
    <source>
        <dbReference type="ARBA" id="ARBA00004651"/>
    </source>
</evidence>
<evidence type="ECO:0000313" key="7">
    <source>
        <dbReference type="EMBL" id="BBH94103.1"/>
    </source>
</evidence>
<dbReference type="InterPro" id="IPR001851">
    <property type="entry name" value="ABC_transp_permease"/>
</dbReference>
<keyword evidence="2" id="KW-1003">Cell membrane</keyword>
<keyword evidence="3 6" id="KW-0812">Transmembrane</keyword>
<feature type="transmembrane region" description="Helical" evidence="6">
    <location>
        <begin position="281"/>
        <end position="304"/>
    </location>
</feature>
<dbReference type="EMBL" id="AP019377">
    <property type="protein sequence ID" value="BBH94103.1"/>
    <property type="molecule type" value="Genomic_DNA"/>
</dbReference>
<dbReference type="PANTHER" id="PTHR43370:SF1">
    <property type="entry name" value="GUANOSINE ABC TRANSPORTER PERMEASE PROTEIN NUPQ"/>
    <property type="match status" value="1"/>
</dbReference>
<name>A0A455T0E7_9CHLR</name>